<keyword evidence="1" id="KW-0472">Membrane</keyword>
<evidence type="ECO:0000313" key="4">
    <source>
        <dbReference type="Proteomes" id="UP000266743"/>
    </source>
</evidence>
<evidence type="ECO:0000256" key="1">
    <source>
        <dbReference type="SAM" id="Phobius"/>
    </source>
</evidence>
<feature type="transmembrane region" description="Helical" evidence="1">
    <location>
        <begin position="73"/>
        <end position="96"/>
    </location>
</feature>
<keyword evidence="1" id="KW-1133">Transmembrane helix</keyword>
<name>A0A3L6LD84_9TRYP</name>
<dbReference type="AlphaFoldDB" id="A0A3L6LD84"/>
<feature type="signal peptide" evidence="2">
    <location>
        <begin position="1"/>
        <end position="18"/>
    </location>
</feature>
<protein>
    <submittedName>
        <fullName evidence="3">Amastin surface glycoprotein</fullName>
    </submittedName>
</protein>
<organism evidence="3 4">
    <name type="scientific">Trypanosoma brucei equiperdum</name>
    <dbReference type="NCBI Taxonomy" id="630700"/>
    <lineage>
        <taxon>Eukaryota</taxon>
        <taxon>Discoba</taxon>
        <taxon>Euglenozoa</taxon>
        <taxon>Kinetoplastea</taxon>
        <taxon>Metakinetoplastina</taxon>
        <taxon>Trypanosomatida</taxon>
        <taxon>Trypanosomatidae</taxon>
        <taxon>Trypanosoma</taxon>
    </lineage>
</organism>
<dbReference type="InterPro" id="IPR009944">
    <property type="entry name" value="Amastin"/>
</dbReference>
<reference evidence="3 4" key="1">
    <citation type="submission" date="2018-09" db="EMBL/GenBank/DDBJ databases">
        <title>whole genome sequence of T. equiperdum IVM-t1 strain.</title>
        <authorList>
            <person name="Suganuma K."/>
        </authorList>
    </citation>
    <scope>NUCLEOTIDE SEQUENCE [LARGE SCALE GENOMIC DNA]</scope>
    <source>
        <strain evidence="3 4">IVM-t1</strain>
    </source>
</reference>
<feature type="transmembrane region" description="Helical" evidence="1">
    <location>
        <begin position="156"/>
        <end position="177"/>
    </location>
</feature>
<keyword evidence="2" id="KW-0732">Signal</keyword>
<sequence length="178" mass="19403">MLCCGCLTILMTLLGASTSVCTIIFPVFRMKNETKEAIQTLWYYMEKTASTESKTSVRESECYEYSVYFQVSMGAVAAAAAVGLISLLFLCGVVACGKKMKHLKAVSLSLVFFSLLGAITCIGLVTLGYLRGYCQGDPKLRGKYAPFKERGFKIDVGSYLLCAAVALYLLTTITHCCL</sequence>
<feature type="transmembrane region" description="Helical" evidence="1">
    <location>
        <begin position="108"/>
        <end position="130"/>
    </location>
</feature>
<proteinExistence type="predicted"/>
<dbReference type="PANTHER" id="PTHR40741">
    <property type="entry name" value="AMASTIN-RELATED"/>
    <property type="match status" value="1"/>
</dbReference>
<gene>
    <name evidence="3" type="ORF">DPX39_040038700</name>
</gene>
<dbReference type="Pfam" id="PF07344">
    <property type="entry name" value="Amastin"/>
    <property type="match status" value="1"/>
</dbReference>
<dbReference type="PANTHER" id="PTHR40741:SF1">
    <property type="entry name" value="AMASTIN"/>
    <property type="match status" value="1"/>
</dbReference>
<accession>A0A3L6LD84</accession>
<dbReference type="Proteomes" id="UP000266743">
    <property type="component" value="Chromosome 4"/>
</dbReference>
<evidence type="ECO:0000313" key="3">
    <source>
        <dbReference type="EMBL" id="RHW73217.1"/>
    </source>
</evidence>
<comment type="caution">
    <text evidence="3">The sequence shown here is derived from an EMBL/GenBank/DDBJ whole genome shotgun (WGS) entry which is preliminary data.</text>
</comment>
<evidence type="ECO:0000256" key="2">
    <source>
        <dbReference type="SAM" id="SignalP"/>
    </source>
</evidence>
<feature type="chain" id="PRO_5018055488" evidence="2">
    <location>
        <begin position="19"/>
        <end position="178"/>
    </location>
</feature>
<keyword evidence="1" id="KW-0812">Transmembrane</keyword>
<dbReference type="EMBL" id="QSBY01000004">
    <property type="protein sequence ID" value="RHW73217.1"/>
    <property type="molecule type" value="Genomic_DNA"/>
</dbReference>